<dbReference type="Pfam" id="PF00069">
    <property type="entry name" value="Pkinase"/>
    <property type="match status" value="1"/>
</dbReference>
<evidence type="ECO:0000313" key="7">
    <source>
        <dbReference type="Proteomes" id="UP000179284"/>
    </source>
</evidence>
<organism evidence="6 7">
    <name type="scientific">Butyrivibrio hungatei</name>
    <dbReference type="NCBI Taxonomy" id="185008"/>
    <lineage>
        <taxon>Bacteria</taxon>
        <taxon>Bacillati</taxon>
        <taxon>Bacillota</taxon>
        <taxon>Clostridia</taxon>
        <taxon>Lachnospirales</taxon>
        <taxon>Lachnospiraceae</taxon>
        <taxon>Butyrivibrio</taxon>
    </lineage>
</organism>
<dbReference type="AlphaFoldDB" id="A0A1D9P579"/>
<evidence type="ECO:0000256" key="3">
    <source>
        <dbReference type="ARBA" id="ARBA00022777"/>
    </source>
</evidence>
<accession>A0A1D9P579</accession>
<keyword evidence="6" id="KW-0723">Serine/threonine-protein kinase</keyword>
<keyword evidence="7" id="KW-1185">Reference proteome</keyword>
<dbReference type="Gene3D" id="1.10.510.10">
    <property type="entry name" value="Transferase(Phosphotransferase) domain 1"/>
    <property type="match status" value="1"/>
</dbReference>
<feature type="domain" description="Protein kinase" evidence="5">
    <location>
        <begin position="1"/>
        <end position="254"/>
    </location>
</feature>
<gene>
    <name evidence="6" type="ORF">bhn_I2462</name>
</gene>
<keyword evidence="3 6" id="KW-0418">Kinase</keyword>
<sequence>MKIIRELGRGGTSKVYLAYDQKLQRYVTLKFVKDGTCESASEVFASEVEILKRLGGNGGPELLGVEKEYIKISYVSGEDLLSILKKKGKLKEKEALKYTADLAETLRILHERNEPIIYRDLKPANIIIGDDGKARLIDYGAARIFRDDVEADTVNLGTVGYAAPEQFGSLGQSSQQTDIYCLGMTLLQMVSGTNLKDSSRLNEIKKKGIRGVSPETLDVVYRCIKPSRKERYKNCREIEKAIKKVPERVRHRKMLRYLKIGVVSAIVAMVISFSASYYDQVKEFVTCDVEQRLPAVKMRFYNAKQRIDGALEAIEEER</sequence>
<dbReference type="Proteomes" id="UP000179284">
    <property type="component" value="Chromosome I"/>
</dbReference>
<name>A0A1D9P579_9FIRM</name>
<dbReference type="PROSITE" id="PS50011">
    <property type="entry name" value="PROTEIN_KINASE_DOM"/>
    <property type="match status" value="1"/>
</dbReference>
<dbReference type="SUPFAM" id="SSF56112">
    <property type="entry name" value="Protein kinase-like (PK-like)"/>
    <property type="match status" value="1"/>
</dbReference>
<dbReference type="OrthoDB" id="9788659at2"/>
<keyword evidence="2" id="KW-0547">Nucleotide-binding</keyword>
<keyword evidence="1" id="KW-0808">Transferase</keyword>
<proteinExistence type="predicted"/>
<dbReference type="InterPro" id="IPR000719">
    <property type="entry name" value="Prot_kinase_dom"/>
</dbReference>
<protein>
    <submittedName>
        <fullName evidence="6">Serine/threonine protein kinase</fullName>
    </submittedName>
</protein>
<evidence type="ECO:0000313" key="6">
    <source>
        <dbReference type="EMBL" id="AOZ97494.1"/>
    </source>
</evidence>
<dbReference type="SMART" id="SM00220">
    <property type="entry name" value="S_TKc"/>
    <property type="match status" value="1"/>
</dbReference>
<dbReference type="EMBL" id="CP017831">
    <property type="protein sequence ID" value="AOZ97494.1"/>
    <property type="molecule type" value="Genomic_DNA"/>
</dbReference>
<evidence type="ECO:0000256" key="4">
    <source>
        <dbReference type="ARBA" id="ARBA00022840"/>
    </source>
</evidence>
<dbReference type="RefSeq" id="WP_071177091.1">
    <property type="nucleotide sequence ID" value="NZ_CP017831.1"/>
</dbReference>
<keyword evidence="4" id="KW-0067">ATP-binding</keyword>
<reference evidence="7" key="1">
    <citation type="submission" date="2016-10" db="EMBL/GenBank/DDBJ databases">
        <title>The complete genome sequence of the rumen bacterium Butyrivibrio hungatei MB2003.</title>
        <authorList>
            <person name="Palevich N."/>
            <person name="Kelly W.J."/>
            <person name="Leahy S.C."/>
            <person name="Altermann E."/>
            <person name="Rakonjac J."/>
            <person name="Attwood G.T."/>
        </authorList>
    </citation>
    <scope>NUCLEOTIDE SEQUENCE [LARGE SCALE GENOMIC DNA]</scope>
    <source>
        <strain evidence="7">MB2003</strain>
    </source>
</reference>
<dbReference type="CDD" id="cd14014">
    <property type="entry name" value="STKc_PknB_like"/>
    <property type="match status" value="1"/>
</dbReference>
<evidence type="ECO:0000259" key="5">
    <source>
        <dbReference type="PROSITE" id="PS50011"/>
    </source>
</evidence>
<dbReference type="PROSITE" id="PS00108">
    <property type="entry name" value="PROTEIN_KINASE_ST"/>
    <property type="match status" value="1"/>
</dbReference>
<dbReference type="GO" id="GO:0005524">
    <property type="term" value="F:ATP binding"/>
    <property type="evidence" value="ECO:0007669"/>
    <property type="project" value="UniProtKB-KW"/>
</dbReference>
<dbReference type="KEGG" id="bhu:bhn_I2462"/>
<evidence type="ECO:0000256" key="1">
    <source>
        <dbReference type="ARBA" id="ARBA00022679"/>
    </source>
</evidence>
<dbReference type="PANTHER" id="PTHR43289:SF34">
    <property type="entry name" value="SERINE_THREONINE-PROTEIN KINASE YBDM-RELATED"/>
    <property type="match status" value="1"/>
</dbReference>
<evidence type="ECO:0000256" key="2">
    <source>
        <dbReference type="ARBA" id="ARBA00022741"/>
    </source>
</evidence>
<dbReference type="PANTHER" id="PTHR43289">
    <property type="entry name" value="MITOGEN-ACTIVATED PROTEIN KINASE KINASE KINASE 20-RELATED"/>
    <property type="match status" value="1"/>
</dbReference>
<dbReference type="GO" id="GO:0004674">
    <property type="term" value="F:protein serine/threonine kinase activity"/>
    <property type="evidence" value="ECO:0007669"/>
    <property type="project" value="UniProtKB-KW"/>
</dbReference>
<dbReference type="InterPro" id="IPR011009">
    <property type="entry name" value="Kinase-like_dom_sf"/>
</dbReference>
<dbReference type="InterPro" id="IPR008271">
    <property type="entry name" value="Ser/Thr_kinase_AS"/>
</dbReference>